<evidence type="ECO:0000313" key="1">
    <source>
        <dbReference type="EMBL" id="KAK7839533.1"/>
    </source>
</evidence>
<reference evidence="1 2" key="1">
    <citation type="journal article" date="2018" name="Sci. Data">
        <title>The draft genome sequence of cork oak.</title>
        <authorList>
            <person name="Ramos A.M."/>
            <person name="Usie A."/>
            <person name="Barbosa P."/>
            <person name="Barros P.M."/>
            <person name="Capote T."/>
            <person name="Chaves I."/>
            <person name="Simoes F."/>
            <person name="Abreu I."/>
            <person name="Carrasquinho I."/>
            <person name="Faro C."/>
            <person name="Guimaraes J.B."/>
            <person name="Mendonca D."/>
            <person name="Nobrega F."/>
            <person name="Rodrigues L."/>
            <person name="Saibo N.J.M."/>
            <person name="Varela M.C."/>
            <person name="Egas C."/>
            <person name="Matos J."/>
            <person name="Miguel C.M."/>
            <person name="Oliveira M.M."/>
            <person name="Ricardo C.P."/>
            <person name="Goncalves S."/>
        </authorList>
    </citation>
    <scope>NUCLEOTIDE SEQUENCE [LARGE SCALE GENOMIC DNA]</scope>
    <source>
        <strain evidence="2">cv. HL8</strain>
    </source>
</reference>
<dbReference type="EMBL" id="PKMF04000281">
    <property type="protein sequence ID" value="KAK7839533.1"/>
    <property type="molecule type" value="Genomic_DNA"/>
</dbReference>
<organism evidence="1 2">
    <name type="scientific">Quercus suber</name>
    <name type="common">Cork oak</name>
    <dbReference type="NCBI Taxonomy" id="58331"/>
    <lineage>
        <taxon>Eukaryota</taxon>
        <taxon>Viridiplantae</taxon>
        <taxon>Streptophyta</taxon>
        <taxon>Embryophyta</taxon>
        <taxon>Tracheophyta</taxon>
        <taxon>Spermatophyta</taxon>
        <taxon>Magnoliopsida</taxon>
        <taxon>eudicotyledons</taxon>
        <taxon>Gunneridae</taxon>
        <taxon>Pentapetalae</taxon>
        <taxon>rosids</taxon>
        <taxon>fabids</taxon>
        <taxon>Fagales</taxon>
        <taxon>Fagaceae</taxon>
        <taxon>Quercus</taxon>
    </lineage>
</organism>
<protein>
    <submittedName>
        <fullName evidence="1">Uncharacterized protein</fullName>
    </submittedName>
</protein>
<dbReference type="Proteomes" id="UP000237347">
    <property type="component" value="Unassembled WGS sequence"/>
</dbReference>
<keyword evidence="2" id="KW-1185">Reference proteome</keyword>
<evidence type="ECO:0000313" key="2">
    <source>
        <dbReference type="Proteomes" id="UP000237347"/>
    </source>
</evidence>
<name>A0AAW0KM65_QUESU</name>
<gene>
    <name evidence="1" type="ORF">CFP56_017934</name>
</gene>
<accession>A0AAW0KM65</accession>
<proteinExistence type="predicted"/>
<comment type="caution">
    <text evidence="1">The sequence shown here is derived from an EMBL/GenBank/DDBJ whole genome shotgun (WGS) entry which is preliminary data.</text>
</comment>
<dbReference type="AlphaFoldDB" id="A0AAW0KM65"/>
<sequence length="27" mass="3069">MHADPPWSLLLLGLLQVQMLCGRIFCL</sequence>